<name>A0A8S1NWZ3_PARPR</name>
<evidence type="ECO:0000313" key="3">
    <source>
        <dbReference type="Proteomes" id="UP000688137"/>
    </source>
</evidence>
<proteinExistence type="predicted"/>
<keyword evidence="1" id="KW-0175">Coiled coil</keyword>
<organism evidence="2 3">
    <name type="scientific">Paramecium primaurelia</name>
    <dbReference type="NCBI Taxonomy" id="5886"/>
    <lineage>
        <taxon>Eukaryota</taxon>
        <taxon>Sar</taxon>
        <taxon>Alveolata</taxon>
        <taxon>Ciliophora</taxon>
        <taxon>Intramacronucleata</taxon>
        <taxon>Oligohymenophorea</taxon>
        <taxon>Peniculida</taxon>
        <taxon>Parameciidae</taxon>
        <taxon>Paramecium</taxon>
    </lineage>
</organism>
<dbReference type="OMA" id="TQVNKGD"/>
<comment type="caution">
    <text evidence="2">The sequence shown here is derived from an EMBL/GenBank/DDBJ whole genome shotgun (WGS) entry which is preliminary data.</text>
</comment>
<evidence type="ECO:0000256" key="1">
    <source>
        <dbReference type="SAM" id="Coils"/>
    </source>
</evidence>
<gene>
    <name evidence="2" type="ORF">PPRIM_AZ9-3.1.T0940188</name>
</gene>
<accession>A0A8S1NWZ3</accession>
<dbReference type="AlphaFoldDB" id="A0A8S1NWZ3"/>
<evidence type="ECO:0000313" key="2">
    <source>
        <dbReference type="EMBL" id="CAD8094045.1"/>
    </source>
</evidence>
<keyword evidence="3" id="KW-1185">Reference proteome</keyword>
<sequence>MATTRIPFSNVTQVNKGDKLSTTLGEKVEKSGNAEKQILPTNAEINNVKNSLDELQLENMDKQTLIQQLKMHKMILKHCFDENDILRERIAAIEAQFSNLQDEIELRDNVILELSEKLEQKEKQYFLNIFGFSFNGQIVQNKCANNCYKHYFNTLRVIIQCEFTLFIQMMLNQTTKIPFSLQRDIQAYCL</sequence>
<dbReference type="Proteomes" id="UP000688137">
    <property type="component" value="Unassembled WGS sequence"/>
</dbReference>
<protein>
    <submittedName>
        <fullName evidence="2">Uncharacterized protein</fullName>
    </submittedName>
</protein>
<reference evidence="2" key="1">
    <citation type="submission" date="2021-01" db="EMBL/GenBank/DDBJ databases">
        <authorList>
            <consortium name="Genoscope - CEA"/>
            <person name="William W."/>
        </authorList>
    </citation>
    <scope>NUCLEOTIDE SEQUENCE</scope>
</reference>
<dbReference type="EMBL" id="CAJJDM010000097">
    <property type="protein sequence ID" value="CAD8094045.1"/>
    <property type="molecule type" value="Genomic_DNA"/>
</dbReference>
<feature type="coiled-coil region" evidence="1">
    <location>
        <begin position="45"/>
        <end position="103"/>
    </location>
</feature>